<dbReference type="Gene3D" id="3.40.50.300">
    <property type="entry name" value="P-loop containing nucleotide triphosphate hydrolases"/>
    <property type="match status" value="1"/>
</dbReference>
<dbReference type="Proteomes" id="UP000464314">
    <property type="component" value="Chromosome"/>
</dbReference>
<dbReference type="PROSITE" id="PS51206">
    <property type="entry name" value="SF3_HELICASE_1"/>
    <property type="match status" value="1"/>
</dbReference>
<keyword evidence="1" id="KW-0547">Nucleotide-binding</keyword>
<protein>
    <submittedName>
        <fullName evidence="5">DNA primase</fullName>
    </submittedName>
</protein>
<dbReference type="PANTHER" id="PTHR35372:SF2">
    <property type="entry name" value="SF3 HELICASE DOMAIN-CONTAINING PROTEIN"/>
    <property type="match status" value="1"/>
</dbReference>
<keyword evidence="3" id="KW-0067">ATP-binding</keyword>
<dbReference type="NCBIfam" id="TIGR01613">
    <property type="entry name" value="primase_Cterm"/>
    <property type="match status" value="1"/>
</dbReference>
<reference evidence="5 6" key="1">
    <citation type="submission" date="2020-01" db="EMBL/GenBank/DDBJ databases">
        <title>Genome analysis of Anaerocolumna sp. CBA3638.</title>
        <authorList>
            <person name="Kim J."/>
            <person name="Roh S.W."/>
        </authorList>
    </citation>
    <scope>NUCLEOTIDE SEQUENCE [LARGE SCALE GENOMIC DNA]</scope>
    <source>
        <strain evidence="5 6">CBA3638</strain>
    </source>
</reference>
<dbReference type="SMART" id="SM00942">
    <property type="entry name" value="PriCT_1"/>
    <property type="match status" value="1"/>
</dbReference>
<dbReference type="PANTHER" id="PTHR35372">
    <property type="entry name" value="ATP BINDING PROTEIN-RELATED"/>
    <property type="match status" value="1"/>
</dbReference>
<dbReference type="InterPro" id="IPR014818">
    <property type="entry name" value="Phage/plasmid_primase_P4_C"/>
</dbReference>
<dbReference type="AlphaFoldDB" id="A0A6P1TRW1"/>
<dbReference type="GO" id="GO:0016787">
    <property type="term" value="F:hydrolase activity"/>
    <property type="evidence" value="ECO:0007669"/>
    <property type="project" value="UniProtKB-KW"/>
</dbReference>
<evidence type="ECO:0000313" key="5">
    <source>
        <dbReference type="EMBL" id="QHQ62671.1"/>
    </source>
</evidence>
<dbReference type="Pfam" id="PF19263">
    <property type="entry name" value="DUF5906"/>
    <property type="match status" value="1"/>
</dbReference>
<dbReference type="InterPro" id="IPR006500">
    <property type="entry name" value="Helicase_put_C_phage/plasmid"/>
</dbReference>
<dbReference type="InterPro" id="IPR045455">
    <property type="entry name" value="NrS-1_pol-like_helicase"/>
</dbReference>
<evidence type="ECO:0000256" key="2">
    <source>
        <dbReference type="ARBA" id="ARBA00022801"/>
    </source>
</evidence>
<dbReference type="InterPro" id="IPR014015">
    <property type="entry name" value="Helicase_SF3_DNA-vir"/>
</dbReference>
<dbReference type="SUPFAM" id="SSF52540">
    <property type="entry name" value="P-loop containing nucleoside triphosphate hydrolases"/>
    <property type="match status" value="1"/>
</dbReference>
<name>A0A6P1TRW1_9FIRM</name>
<dbReference type="InterPro" id="IPR051620">
    <property type="entry name" value="ORF904-like_C"/>
</dbReference>
<dbReference type="Pfam" id="PF08706">
    <property type="entry name" value="D5_N"/>
    <property type="match status" value="1"/>
</dbReference>
<dbReference type="KEGG" id="anr:Ana3638_19390"/>
<organism evidence="5 6">
    <name type="scientific">Anaerocolumna sedimenticola</name>
    <dbReference type="NCBI Taxonomy" id="2696063"/>
    <lineage>
        <taxon>Bacteria</taxon>
        <taxon>Bacillati</taxon>
        <taxon>Bacillota</taxon>
        <taxon>Clostridia</taxon>
        <taxon>Lachnospirales</taxon>
        <taxon>Lachnospiraceae</taxon>
        <taxon>Anaerocolumna</taxon>
    </lineage>
</organism>
<evidence type="ECO:0000313" key="6">
    <source>
        <dbReference type="Proteomes" id="UP000464314"/>
    </source>
</evidence>
<dbReference type="RefSeq" id="WP_161839492.1">
    <property type="nucleotide sequence ID" value="NZ_CP048000.1"/>
</dbReference>
<dbReference type="InterPro" id="IPR014820">
    <property type="entry name" value="PriCT_1"/>
</dbReference>
<dbReference type="InterPro" id="IPR027417">
    <property type="entry name" value="P-loop_NTPase"/>
</dbReference>
<accession>A0A6P1TRW1</accession>
<keyword evidence="2" id="KW-0378">Hydrolase</keyword>
<sequence length="753" mass="85753">MKLVLYTANCIGDVKNCYYPNRIEVTSAEKLKEVVRSDHVCAEYKNNYRSAENFIESVVLVMDCDNDHSENSNEWITFEKLDELFPDVSYAIAPSRNHMKQKANKSARPRFHVYFLIHSCDDADEYAEFKIAMQKAYPFFDNNALDAGRFIYGANCDEVIWHEGWLTIDEELPMFQNDEGTEVARITIPEGKRNSTLSRFAGRVVKRYGATDKAHQIFLDESKKCDPPLEDEELTTIWNSAIKFARKVQNQEGYVDPEEFNNDFNCESLKPSDFSDIGQAKVLTREYGDELCYTDATDYLRFNGEYWVESKQQAVGAMEEFLDLQLADALDEVQRTLDILLTSGVSKDDVRAGGKKFEKSLQGEQLEAYRAYLAAVAYRQFVMKRRDMKYVMSALQAAKPMLSINVSDLDKDEFLLNTPGATYHLRDGLSGAYEPDGKDYITKQTSVTPGDAGKQLWLDALDTFFCRDYELINYVQEIVGLSAIGKVYVEALIISYGDGRNGKSTFWNTISRVLGTYSGSISADALTVGCKRNVKPEMAELKGKRLIIAAELEEGMRLNTSVIKQLCSTDEVTAEKKYKDPFKYVPSHTLVLYTNHLPRVGANDEGTWRRLIVIPFNAKIEGKSDIKNFTDYLVQNAGPYILAWIIEGAQRVIANEFKLKLPTCVKNAIDHYRSDNDWLGAFLDECCELDPTYKQKSGEFYQEYRAYCLRTGEYARSTTDFYTALEVSGLNRKRLSSGIFINGVRIKNTDFID</sequence>
<evidence type="ECO:0000256" key="1">
    <source>
        <dbReference type="ARBA" id="ARBA00022741"/>
    </source>
</evidence>
<dbReference type="EMBL" id="CP048000">
    <property type="protein sequence ID" value="QHQ62671.1"/>
    <property type="molecule type" value="Genomic_DNA"/>
</dbReference>
<keyword evidence="6" id="KW-1185">Reference proteome</keyword>
<proteinExistence type="predicted"/>
<evidence type="ECO:0000259" key="4">
    <source>
        <dbReference type="PROSITE" id="PS51206"/>
    </source>
</evidence>
<dbReference type="GO" id="GO:0005524">
    <property type="term" value="F:ATP binding"/>
    <property type="evidence" value="ECO:0007669"/>
    <property type="project" value="UniProtKB-KW"/>
</dbReference>
<dbReference type="SMART" id="SM00885">
    <property type="entry name" value="D5_N"/>
    <property type="match status" value="1"/>
</dbReference>
<evidence type="ECO:0000256" key="3">
    <source>
        <dbReference type="ARBA" id="ARBA00022840"/>
    </source>
</evidence>
<gene>
    <name evidence="5" type="ORF">Ana3638_19390</name>
</gene>
<feature type="domain" description="SF3 helicase" evidence="4">
    <location>
        <begin position="470"/>
        <end position="629"/>
    </location>
</feature>